<dbReference type="SUPFAM" id="SSF51905">
    <property type="entry name" value="FAD/NAD(P)-binding domain"/>
    <property type="match status" value="2"/>
</dbReference>
<dbReference type="InterPro" id="IPR023753">
    <property type="entry name" value="FAD/NAD-binding_dom"/>
</dbReference>
<dbReference type="InterPro" id="IPR036010">
    <property type="entry name" value="2Fe-2S_ferredoxin-like_sf"/>
</dbReference>
<feature type="domain" description="FAD/NAD(P)-binding" evidence="4">
    <location>
        <begin position="180"/>
        <end position="494"/>
    </location>
</feature>
<evidence type="ECO:0000259" key="4">
    <source>
        <dbReference type="Pfam" id="PF07992"/>
    </source>
</evidence>
<dbReference type="InterPro" id="IPR051691">
    <property type="entry name" value="Metab_Enz_Cyan_OpOx_G3PDH"/>
</dbReference>
<sequence length="1032" mass="108106">MAADHPGGRWTGLCRRIQGAAQPYGLLGRLTASPAPFSPRSARCRDEGPCRALRTAVPVNARWSNPMTASISEDGKQTLIIDGTRFSVEPGLSVAAALTSLGRTDFSTDAAGANRGLFCGMGVCNDCLVTIDGKTSQRSCMTPVADSMRIDRQQSRPDITAATLEDLRPVPERLATLAVDVLVVGAGPGGLAAAVAAAEAGASVTILDERHTLGGQFYKQPNTPTARKALENDRQAADGRDLIARALSLGVRILSDVTVWGAARDENSATVISCLGPEGAFYCRPRVLVIGTGAYERPQPVPGWTLPGVMTAGAAQTLLRSYGTLPGRRILIAGNGPLNIQVATEVIKAGGEIVALAERARAPWSRPAEAVGLLRHDPALAIKGMRELGRLQRAGVKIAWQSQITSLRGDGHVERAILTGPGGEVVVEADTVLLGGDFTSSSELSRLLGCAHTVEPDGRFRAVCDDTGMSSLPDVYIVGEAVRFGGAHVALAEGRLAGLAAAAQLGLEATPDRAAARKLGRAKTFQAALWRLFEPSTPKSLPPDDALACRCESVSMGTLREAARHGPPDIATLKRLTRAGMGRCQGRYCASTLTALTGQPVSATVGVLAPQIPLRPVPLASLAVEKPEWGGHKRALLPDRPPIPHPEPLPLKKASVVVIGGGIAGLSTALFLAEAGEDVVVLERGFPGGLASGGNAGSLHAQLLSFDHGTRAEGGGGPAARSLPLQRDSITLWQALEGRLGVDFEMKITGGLMVAETEAQMRFLEDKTRLERDNGIDCHVVGKNDLQALEPALSPAMIGASYCPQEGKINPLVATRHIQDAAIAAGAHVFDRTEVVSIDREADGFAVTTSRGVIRAGRIVNAAGAFASRIGAMLGLNVPVFGAPLQMVVTEAAAPAISHLVAHADRHLTLKQAANGNFLIGGGWTAGLDPFHSHPRPMFSSLEGNLWVAQHVVPGLRKLHVIRSWAAMNINIDGAPILGQHPGMPGFFNAVTSNGYTLGPLVGQLTAALVRDRDPARDLSAFSISRFQGGQP</sequence>
<dbReference type="Pfam" id="PF01266">
    <property type="entry name" value="DAO"/>
    <property type="match status" value="1"/>
</dbReference>
<dbReference type="Pfam" id="PF07992">
    <property type="entry name" value="Pyr_redox_2"/>
    <property type="match status" value="1"/>
</dbReference>
<reference evidence="5 6" key="1">
    <citation type="submission" date="2019-04" db="EMBL/GenBank/DDBJ databases">
        <title>Genome sequence of strain 7209-2.</title>
        <authorList>
            <person name="Gao J."/>
            <person name="Sun J."/>
        </authorList>
    </citation>
    <scope>NUCLEOTIDE SEQUENCE [LARGE SCALE GENOMIC DNA]</scope>
    <source>
        <strain evidence="5 6">7209-2</strain>
    </source>
</reference>
<feature type="domain" description="BFD-like [2Fe-2S]-binding" evidence="3">
    <location>
        <begin position="549"/>
        <end position="595"/>
    </location>
</feature>
<dbReference type="SUPFAM" id="SSF54292">
    <property type="entry name" value="2Fe-2S ferredoxin-like"/>
    <property type="match status" value="1"/>
</dbReference>
<feature type="domain" description="FAD dependent oxidoreductase" evidence="2">
    <location>
        <begin position="656"/>
        <end position="1009"/>
    </location>
</feature>
<dbReference type="InterPro" id="IPR007419">
    <property type="entry name" value="BFD-like_2Fe2S-bd_dom"/>
</dbReference>
<evidence type="ECO:0000259" key="2">
    <source>
        <dbReference type="Pfam" id="PF01266"/>
    </source>
</evidence>
<evidence type="ECO:0000256" key="1">
    <source>
        <dbReference type="ARBA" id="ARBA00023002"/>
    </source>
</evidence>
<dbReference type="InterPro" id="IPR006076">
    <property type="entry name" value="FAD-dep_OxRdtase"/>
</dbReference>
<evidence type="ECO:0000313" key="5">
    <source>
        <dbReference type="EMBL" id="THV17406.1"/>
    </source>
</evidence>
<dbReference type="PANTHER" id="PTHR42949">
    <property type="entry name" value="ANAEROBIC GLYCEROL-3-PHOSPHATE DEHYDROGENASE SUBUNIT B"/>
    <property type="match status" value="1"/>
</dbReference>
<dbReference type="Gene3D" id="1.10.10.1100">
    <property type="entry name" value="BFD-like [2Fe-2S]-binding domain"/>
    <property type="match status" value="1"/>
</dbReference>
<dbReference type="Proteomes" id="UP000309667">
    <property type="component" value="Unassembled WGS sequence"/>
</dbReference>
<dbReference type="InterPro" id="IPR042204">
    <property type="entry name" value="2Fe-2S-bd_N"/>
</dbReference>
<keyword evidence="6" id="KW-1185">Reference proteome</keyword>
<gene>
    <name evidence="5" type="ORF">E9677_05340</name>
</gene>
<dbReference type="CDD" id="cd19946">
    <property type="entry name" value="GlpA-like_Fer2_BFD-like"/>
    <property type="match status" value="1"/>
</dbReference>
<comment type="caution">
    <text evidence="5">The sequence shown here is derived from an EMBL/GenBank/DDBJ whole genome shotgun (WGS) entry which is preliminary data.</text>
</comment>
<keyword evidence="1" id="KW-0560">Oxidoreductase</keyword>
<accession>A0ABY2R1K2</accession>
<proteinExistence type="predicted"/>
<dbReference type="EMBL" id="STGT01000001">
    <property type="protein sequence ID" value="THV17406.1"/>
    <property type="molecule type" value="Genomic_DNA"/>
</dbReference>
<dbReference type="Gene3D" id="3.10.20.440">
    <property type="entry name" value="2Fe-2S iron-sulphur cluster binding domain, sarcosine oxidase, alpha subunit, N-terminal domain"/>
    <property type="match status" value="1"/>
</dbReference>
<dbReference type="InterPro" id="IPR036188">
    <property type="entry name" value="FAD/NAD-bd_sf"/>
</dbReference>
<evidence type="ECO:0000313" key="6">
    <source>
        <dbReference type="Proteomes" id="UP000309667"/>
    </source>
</evidence>
<dbReference type="PANTHER" id="PTHR42949:SF3">
    <property type="entry name" value="ANAEROBIC GLYCEROL-3-PHOSPHATE DEHYDROGENASE SUBUNIT B"/>
    <property type="match status" value="1"/>
</dbReference>
<dbReference type="PRINTS" id="PR00368">
    <property type="entry name" value="FADPNR"/>
</dbReference>
<organism evidence="5 6">
    <name type="scientific">Rhizobium rhizophilum</name>
    <dbReference type="NCBI Taxonomy" id="1850373"/>
    <lineage>
        <taxon>Bacteria</taxon>
        <taxon>Pseudomonadati</taxon>
        <taxon>Pseudomonadota</taxon>
        <taxon>Alphaproteobacteria</taxon>
        <taxon>Hyphomicrobiales</taxon>
        <taxon>Rhizobiaceae</taxon>
        <taxon>Rhizobium/Agrobacterium group</taxon>
        <taxon>Rhizobium</taxon>
    </lineage>
</organism>
<dbReference type="PRINTS" id="PR00411">
    <property type="entry name" value="PNDRDTASEI"/>
</dbReference>
<evidence type="ECO:0000259" key="3">
    <source>
        <dbReference type="Pfam" id="PF04324"/>
    </source>
</evidence>
<name>A0ABY2R1K2_9HYPH</name>
<dbReference type="Pfam" id="PF04324">
    <property type="entry name" value="Fer2_BFD"/>
    <property type="match status" value="1"/>
</dbReference>
<protein>
    <submittedName>
        <fullName evidence="5">FAD-dependent oxidoreductase</fullName>
    </submittedName>
</protein>
<dbReference type="Gene3D" id="3.30.9.10">
    <property type="entry name" value="D-Amino Acid Oxidase, subunit A, domain 2"/>
    <property type="match status" value="1"/>
</dbReference>
<dbReference type="InterPro" id="IPR041854">
    <property type="entry name" value="BFD-like_2Fe2S-bd_dom_sf"/>
</dbReference>
<dbReference type="Gene3D" id="3.50.50.60">
    <property type="entry name" value="FAD/NAD(P)-binding domain"/>
    <property type="match status" value="3"/>
</dbReference>
<dbReference type="Pfam" id="PF13510">
    <property type="entry name" value="Fer2_4"/>
    <property type="match status" value="1"/>
</dbReference>